<accession>A0A3M7PJB7</accession>
<dbReference type="AlphaFoldDB" id="A0A3M7PJB7"/>
<comment type="caution">
    <text evidence="1">The sequence shown here is derived from an EMBL/GenBank/DDBJ whole genome shotgun (WGS) entry which is preliminary data.</text>
</comment>
<proteinExistence type="predicted"/>
<name>A0A3M7PJB7_BRAPC</name>
<evidence type="ECO:0000313" key="2">
    <source>
        <dbReference type="Proteomes" id="UP000276133"/>
    </source>
</evidence>
<sequence length="115" mass="13760">MLPIKRLFKEWNLKMAFNKLASELIQSAQCESLDEFVMWKKLNNLVSLKSSLNILSEKFKNIKNFKKNYVPNIASCFIDKNSEISHTHKNYYADSEYKFEKNCYFYLKMKILIEI</sequence>
<dbReference type="Proteomes" id="UP000276133">
    <property type="component" value="Unassembled WGS sequence"/>
</dbReference>
<evidence type="ECO:0000313" key="1">
    <source>
        <dbReference type="EMBL" id="RMZ99093.1"/>
    </source>
</evidence>
<organism evidence="1 2">
    <name type="scientific">Brachionus plicatilis</name>
    <name type="common">Marine rotifer</name>
    <name type="synonym">Brachionus muelleri</name>
    <dbReference type="NCBI Taxonomy" id="10195"/>
    <lineage>
        <taxon>Eukaryota</taxon>
        <taxon>Metazoa</taxon>
        <taxon>Spiralia</taxon>
        <taxon>Gnathifera</taxon>
        <taxon>Rotifera</taxon>
        <taxon>Eurotatoria</taxon>
        <taxon>Monogononta</taxon>
        <taxon>Pseudotrocha</taxon>
        <taxon>Ploima</taxon>
        <taxon>Brachionidae</taxon>
        <taxon>Brachionus</taxon>
    </lineage>
</organism>
<reference evidence="1 2" key="1">
    <citation type="journal article" date="2018" name="Sci. Rep.">
        <title>Genomic signatures of local adaptation to the degree of environmental predictability in rotifers.</title>
        <authorList>
            <person name="Franch-Gras L."/>
            <person name="Hahn C."/>
            <person name="Garcia-Roger E.M."/>
            <person name="Carmona M.J."/>
            <person name="Serra M."/>
            <person name="Gomez A."/>
        </authorList>
    </citation>
    <scope>NUCLEOTIDE SEQUENCE [LARGE SCALE GENOMIC DNA]</scope>
    <source>
        <strain evidence="1">HYR1</strain>
    </source>
</reference>
<dbReference type="EMBL" id="REGN01010412">
    <property type="protein sequence ID" value="RMZ99093.1"/>
    <property type="molecule type" value="Genomic_DNA"/>
</dbReference>
<keyword evidence="2" id="KW-1185">Reference proteome</keyword>
<protein>
    <submittedName>
        <fullName evidence="1">Uncharacterized protein</fullName>
    </submittedName>
</protein>
<gene>
    <name evidence="1" type="ORF">BpHYR1_018424</name>
</gene>